<dbReference type="EMBL" id="VSWC01000040">
    <property type="protein sequence ID" value="KAA1106117.1"/>
    <property type="molecule type" value="Genomic_DNA"/>
</dbReference>
<comment type="caution">
    <text evidence="2">The sequence shown here is derived from an EMBL/GenBank/DDBJ whole genome shotgun (WGS) entry which is preliminary data.</text>
</comment>
<reference evidence="3 4" key="1">
    <citation type="submission" date="2019-05" db="EMBL/GenBank/DDBJ databases">
        <title>Emergence of the Ug99 lineage of the wheat stem rust pathogen through somatic hybridization.</title>
        <authorList>
            <person name="Li F."/>
            <person name="Upadhyaya N.M."/>
            <person name="Sperschneider J."/>
            <person name="Matny O."/>
            <person name="Nguyen-Phuc H."/>
            <person name="Mago R."/>
            <person name="Raley C."/>
            <person name="Miller M.E."/>
            <person name="Silverstein K.A.T."/>
            <person name="Henningsen E."/>
            <person name="Hirsch C.D."/>
            <person name="Visser B."/>
            <person name="Pretorius Z.A."/>
            <person name="Steffenson B.J."/>
            <person name="Schwessinger B."/>
            <person name="Dodds P.N."/>
            <person name="Figueroa M."/>
        </authorList>
    </citation>
    <scope>NUCLEOTIDE SEQUENCE [LARGE SCALE GENOMIC DNA]</scope>
    <source>
        <strain evidence="1">21-0</strain>
        <strain evidence="2 4">Ug99</strain>
    </source>
</reference>
<dbReference type="EMBL" id="VDEP01000305">
    <property type="protein sequence ID" value="KAA1109171.1"/>
    <property type="molecule type" value="Genomic_DNA"/>
</dbReference>
<dbReference type="Proteomes" id="UP000325313">
    <property type="component" value="Unassembled WGS sequence"/>
</dbReference>
<keyword evidence="3" id="KW-1185">Reference proteome</keyword>
<evidence type="ECO:0000313" key="4">
    <source>
        <dbReference type="Proteomes" id="UP000325313"/>
    </source>
</evidence>
<proteinExistence type="predicted"/>
<dbReference type="AlphaFoldDB" id="A0A5B0Q7P3"/>
<sequence length="93" mass="10542">MGPCKPIDCPNWNCDSTSAYEVRSAYTSCPHPVKCTEHGVVQGICGQDIHLKDVIQCSKCNRVFHSYDLREIKCTNTHERSNDCVMRDCNYGQ</sequence>
<evidence type="ECO:0000313" key="3">
    <source>
        <dbReference type="Proteomes" id="UP000324748"/>
    </source>
</evidence>
<dbReference type="Proteomes" id="UP000324748">
    <property type="component" value="Unassembled WGS sequence"/>
</dbReference>
<protein>
    <submittedName>
        <fullName evidence="2">Uncharacterized protein</fullName>
    </submittedName>
</protein>
<name>A0A5B0Q7P3_PUCGR</name>
<evidence type="ECO:0000313" key="2">
    <source>
        <dbReference type="EMBL" id="KAA1109171.1"/>
    </source>
</evidence>
<organism evidence="2 4">
    <name type="scientific">Puccinia graminis f. sp. tritici</name>
    <dbReference type="NCBI Taxonomy" id="56615"/>
    <lineage>
        <taxon>Eukaryota</taxon>
        <taxon>Fungi</taxon>
        <taxon>Dikarya</taxon>
        <taxon>Basidiomycota</taxon>
        <taxon>Pucciniomycotina</taxon>
        <taxon>Pucciniomycetes</taxon>
        <taxon>Pucciniales</taxon>
        <taxon>Pucciniaceae</taxon>
        <taxon>Puccinia</taxon>
    </lineage>
</organism>
<accession>A0A5B0Q7P3</accession>
<evidence type="ECO:0000313" key="1">
    <source>
        <dbReference type="EMBL" id="KAA1106117.1"/>
    </source>
</evidence>
<gene>
    <name evidence="1" type="ORF">PGT21_029195</name>
    <name evidence="2" type="ORF">PGTUg99_010461</name>
</gene>